<name>A0A1F5L1G8_PENAI</name>
<feature type="region of interest" description="Disordered" evidence="1">
    <location>
        <begin position="534"/>
        <end position="626"/>
    </location>
</feature>
<proteinExistence type="predicted"/>
<sequence length="1067" mass="118591">MDSNTVTVEGSGHNIREDDYTLNCLPEMKSVYSEHFKPFQDKLSLVLQHSRSHFMALAGRESFAGFLNVPLISDVLVKTIEMMFEAPKPCVLQLQNDEVSANINWLDVIKERDYQAEYKGNGIYHFHMRDRGVIVMLSAFQHNMILSGLPRKLVQPWSYEKDVQTELNTLALAAEMTSLANELASEIIKVNNTVLEEILRRDRILRRNPEPSQRSAGSPFPLESAEEPAHFTPAQVDADSPGGMAIETQRTDMQASASKRGAGTWNFAKNRAWPSEVLKQLPLWFEDQVRQNLSQEEIAQNFHRTFKQKRTFHAIEAKVYFLTGKSPFRKRNKKTLRKEPVSLIPRSSPPLPQPFESVDLTQQLISRSNIEVHALRLAPNLLPYLNSDDCEDGSLYTLHGVQPVGPESESSDPHAVSEQHTANQMLRCRYASREHELASATSQNEWPVRGSHQAEESPKTHQASSDKVPESQPSNDNSINVLPAIPGTVDSYLPRNSPLESPRIAEPIQSPIRHHPEGDTTLEELGQTLIHRTESSAMHVEQTDTARCDQSPEKLSPQSSPREIPLDRGTANEGSNNENHTESGLGALPVPRASTPFQVPESSSTGNSTELPQYSGMDGPSTDTSGKTLSEEELIIGYLHEKSQAQAESSHRSWIAKDLDRLPGWLMKRKSLRKERLEIEFLRDFGHYRTSSAIRTACRKKRKADSRQKDVIHQLAPVVPAVLDTMPVSRSPNAIIDTPNLDPSHTITVLSNDDTTPKHPLLERPRSPQLHHQPQVPDNAERLSRNSPPLLNEDEEAVAQSPLAVVASESASEQMVLSSSPENVEDNPMLGNRRHRVDITPKPPARFTAINGSIVHPTDPNISEMTPLVQMEGNERDAPPDGQRSQRASKEKPVEQRRHDQNVPQKEGFQSGRGRPNQLASEYAQAGSNYLELSTRTPEGAGNKQSLSIGTSGANIPQLGTSPNLQNNQPTYIQNPVLNCPSNSQVSTPRPPHFCTPNSQSRISQTSSVPGRAHTGVVPISVSSSFLSSPMSLPHYPLHELQGRGAERYQGPPLPSLAQQMYNHRAG</sequence>
<comment type="caution">
    <text evidence="2">The sequence shown here is derived from an EMBL/GenBank/DDBJ whole genome shotgun (WGS) entry which is preliminary data.</text>
</comment>
<feature type="region of interest" description="Disordered" evidence="1">
    <location>
        <begin position="434"/>
        <end position="519"/>
    </location>
</feature>
<dbReference type="EMBL" id="LXJU01000073">
    <property type="protein sequence ID" value="OGE47042.1"/>
    <property type="molecule type" value="Genomic_DNA"/>
</dbReference>
<organism evidence="2 3">
    <name type="scientific">Penicillium arizonense</name>
    <dbReference type="NCBI Taxonomy" id="1835702"/>
    <lineage>
        <taxon>Eukaryota</taxon>
        <taxon>Fungi</taxon>
        <taxon>Dikarya</taxon>
        <taxon>Ascomycota</taxon>
        <taxon>Pezizomycotina</taxon>
        <taxon>Eurotiomycetes</taxon>
        <taxon>Eurotiomycetidae</taxon>
        <taxon>Eurotiales</taxon>
        <taxon>Aspergillaceae</taxon>
        <taxon>Penicillium</taxon>
    </lineage>
</organism>
<feature type="region of interest" description="Disordered" evidence="1">
    <location>
        <begin position="206"/>
        <end position="225"/>
    </location>
</feature>
<evidence type="ECO:0000256" key="1">
    <source>
        <dbReference type="SAM" id="MobiDB-lite"/>
    </source>
</evidence>
<dbReference type="Proteomes" id="UP000177622">
    <property type="component" value="Unassembled WGS sequence"/>
</dbReference>
<dbReference type="GeneID" id="34582374"/>
<keyword evidence="3" id="KW-1185">Reference proteome</keyword>
<dbReference type="STRING" id="1835702.A0A1F5L1G8"/>
<evidence type="ECO:0000313" key="2">
    <source>
        <dbReference type="EMBL" id="OGE47042.1"/>
    </source>
</evidence>
<feature type="compositionally biased region" description="Basic and acidic residues" evidence="1">
    <location>
        <begin position="888"/>
        <end position="901"/>
    </location>
</feature>
<feature type="region of interest" description="Disordered" evidence="1">
    <location>
        <begin position="934"/>
        <end position="1012"/>
    </location>
</feature>
<gene>
    <name evidence="2" type="ORF">PENARI_c073G03352</name>
</gene>
<reference evidence="2 3" key="1">
    <citation type="journal article" date="2016" name="Sci. Rep.">
        <title>Penicillium arizonense, a new, genome sequenced fungal species, reveals a high chemical diversity in secreted metabolites.</title>
        <authorList>
            <person name="Grijseels S."/>
            <person name="Nielsen J.C."/>
            <person name="Randelovic M."/>
            <person name="Nielsen J."/>
            <person name="Nielsen K.F."/>
            <person name="Workman M."/>
            <person name="Frisvad J.C."/>
        </authorList>
    </citation>
    <scope>NUCLEOTIDE SEQUENCE [LARGE SCALE GENOMIC DNA]</scope>
    <source>
        <strain evidence="2 3">CBS 141311</strain>
    </source>
</reference>
<feature type="compositionally biased region" description="Polar residues" evidence="1">
    <location>
        <begin position="460"/>
        <end position="480"/>
    </location>
</feature>
<feature type="region of interest" description="Disordered" evidence="1">
    <location>
        <begin position="749"/>
        <end position="788"/>
    </location>
</feature>
<dbReference type="RefSeq" id="XP_022482509.1">
    <property type="nucleotide sequence ID" value="XM_022637640.1"/>
</dbReference>
<feature type="region of interest" description="Disordered" evidence="1">
    <location>
        <begin position="818"/>
        <end position="844"/>
    </location>
</feature>
<feature type="compositionally biased region" description="Basic and acidic residues" evidence="1">
    <location>
        <begin position="755"/>
        <end position="766"/>
    </location>
</feature>
<feature type="region of interest" description="Disordered" evidence="1">
    <location>
        <begin position="396"/>
        <end position="421"/>
    </location>
</feature>
<accession>A0A1F5L1G8</accession>
<dbReference type="AlphaFoldDB" id="A0A1F5L1G8"/>
<feature type="compositionally biased region" description="Polar residues" evidence="1">
    <location>
        <begin position="595"/>
        <end position="612"/>
    </location>
</feature>
<protein>
    <submittedName>
        <fullName evidence="2">Uncharacterized protein</fullName>
    </submittedName>
</protein>
<evidence type="ECO:0000313" key="3">
    <source>
        <dbReference type="Proteomes" id="UP000177622"/>
    </source>
</evidence>
<feature type="region of interest" description="Disordered" evidence="1">
    <location>
        <begin position="872"/>
        <end position="917"/>
    </location>
</feature>
<feature type="compositionally biased region" description="Polar residues" evidence="1">
    <location>
        <begin position="934"/>
        <end position="988"/>
    </location>
</feature>
<feature type="compositionally biased region" description="Basic and acidic residues" evidence="1">
    <location>
        <begin position="541"/>
        <end position="552"/>
    </location>
</feature>
<dbReference type="OrthoDB" id="4365878at2759"/>
<feature type="compositionally biased region" description="Polar residues" evidence="1">
    <location>
        <begin position="996"/>
        <end position="1009"/>
    </location>
</feature>